<comment type="caution">
    <text evidence="1">The sequence shown here is derived from an EMBL/GenBank/DDBJ whole genome shotgun (WGS) entry which is preliminary data.</text>
</comment>
<evidence type="ECO:0000313" key="1">
    <source>
        <dbReference type="EMBL" id="EPR65285.1"/>
    </source>
</evidence>
<accession>S7V596</accession>
<organism evidence="1 2">
    <name type="scientific">Cyclobacterium qasimii M12-11B</name>
    <dbReference type="NCBI Taxonomy" id="641524"/>
    <lineage>
        <taxon>Bacteria</taxon>
        <taxon>Pseudomonadati</taxon>
        <taxon>Bacteroidota</taxon>
        <taxon>Cytophagia</taxon>
        <taxon>Cytophagales</taxon>
        <taxon>Cyclobacteriaceae</taxon>
        <taxon>Cyclobacterium</taxon>
    </lineage>
</organism>
<dbReference type="AlphaFoldDB" id="S7V596"/>
<proteinExistence type="predicted"/>
<dbReference type="Proteomes" id="UP000014974">
    <property type="component" value="Unassembled WGS sequence"/>
</dbReference>
<protein>
    <submittedName>
        <fullName evidence="1">Uncharacterized protein</fullName>
    </submittedName>
</protein>
<reference evidence="1 2" key="1">
    <citation type="journal article" date="2013" name="Genome Announc.">
        <title>Draft Genome Sequence of Cyclobacterium qasimii Strain M12-11BT, Isolated from Arctic Marine Sediment.</title>
        <authorList>
            <person name="Shivaji S."/>
            <person name="Ara S."/>
            <person name="Singh A."/>
            <person name="Kumar Pinnaka A."/>
        </authorList>
    </citation>
    <scope>NUCLEOTIDE SEQUENCE [LARGE SCALE GENOMIC DNA]</scope>
    <source>
        <strain evidence="1 2">M12-11B</strain>
    </source>
</reference>
<sequence length="59" mass="6849">MKLSSICLWKETYSLRTDSYKKNKPTPLYLSWEGFAYQWGDKKETPAQYKTVKAGATPL</sequence>
<gene>
    <name evidence="1" type="ORF">ADICYQ_5818</name>
</gene>
<name>S7V596_9BACT</name>
<evidence type="ECO:0000313" key="2">
    <source>
        <dbReference type="Proteomes" id="UP000014974"/>
    </source>
</evidence>
<dbReference type="EMBL" id="ATNM01000197">
    <property type="protein sequence ID" value="EPR65285.1"/>
    <property type="molecule type" value="Genomic_DNA"/>
</dbReference>